<name>A0A846RTN3_9MICC</name>
<comment type="caution">
    <text evidence="3">The sequence shown here is derived from an EMBL/GenBank/DDBJ whole genome shotgun (WGS) entry which is preliminary data.</text>
</comment>
<feature type="signal peptide" evidence="1">
    <location>
        <begin position="1"/>
        <end position="32"/>
    </location>
</feature>
<evidence type="ECO:0000313" key="3">
    <source>
        <dbReference type="EMBL" id="NJC22416.1"/>
    </source>
</evidence>
<gene>
    <name evidence="3" type="ORF">BJ994_001492</name>
</gene>
<dbReference type="InterPro" id="IPR019606">
    <property type="entry name" value="GerMN"/>
</dbReference>
<keyword evidence="4" id="KW-1185">Reference proteome</keyword>
<dbReference type="AlphaFoldDB" id="A0A846RTN3"/>
<proteinExistence type="predicted"/>
<evidence type="ECO:0000256" key="1">
    <source>
        <dbReference type="SAM" id="SignalP"/>
    </source>
</evidence>
<accession>A0A846RTN3</accession>
<organism evidence="3 4">
    <name type="scientific">Arthrobacter pigmenti</name>
    <dbReference type="NCBI Taxonomy" id="271432"/>
    <lineage>
        <taxon>Bacteria</taxon>
        <taxon>Bacillati</taxon>
        <taxon>Actinomycetota</taxon>
        <taxon>Actinomycetes</taxon>
        <taxon>Micrococcales</taxon>
        <taxon>Micrococcaceae</taxon>
        <taxon>Arthrobacter</taxon>
    </lineage>
</organism>
<dbReference type="PROSITE" id="PS51257">
    <property type="entry name" value="PROKAR_LIPOPROTEIN"/>
    <property type="match status" value="1"/>
</dbReference>
<protein>
    <recommendedName>
        <fullName evidence="2">GerMN domain-containing protein</fullName>
    </recommendedName>
</protein>
<feature type="chain" id="PRO_5039729332" description="GerMN domain-containing protein" evidence="1">
    <location>
        <begin position="33"/>
        <end position="317"/>
    </location>
</feature>
<dbReference type="Proteomes" id="UP000547458">
    <property type="component" value="Unassembled WGS sequence"/>
</dbReference>
<dbReference type="SMART" id="SM00909">
    <property type="entry name" value="Germane"/>
    <property type="match status" value="1"/>
</dbReference>
<evidence type="ECO:0000259" key="2">
    <source>
        <dbReference type="SMART" id="SM00909"/>
    </source>
</evidence>
<feature type="domain" description="GerMN" evidence="2">
    <location>
        <begin position="101"/>
        <end position="198"/>
    </location>
</feature>
<evidence type="ECO:0000313" key="4">
    <source>
        <dbReference type="Proteomes" id="UP000547458"/>
    </source>
</evidence>
<dbReference type="RefSeq" id="WP_167992999.1">
    <property type="nucleotide sequence ID" value="NZ_JAATJL010000001.1"/>
</dbReference>
<reference evidence="3 4" key="1">
    <citation type="submission" date="2020-03" db="EMBL/GenBank/DDBJ databases">
        <title>Sequencing the genomes of 1000 actinobacteria strains.</title>
        <authorList>
            <person name="Klenk H.-P."/>
        </authorList>
    </citation>
    <scope>NUCLEOTIDE SEQUENCE [LARGE SCALE GENOMIC DNA]</scope>
    <source>
        <strain evidence="3 4">DSM 16403</strain>
    </source>
</reference>
<dbReference type="Pfam" id="PF10646">
    <property type="entry name" value="Germane"/>
    <property type="match status" value="1"/>
</dbReference>
<keyword evidence="1" id="KW-0732">Signal</keyword>
<dbReference type="EMBL" id="JAATJL010000001">
    <property type="protein sequence ID" value="NJC22416.1"/>
    <property type="molecule type" value="Genomic_DNA"/>
</dbReference>
<sequence length="317" mass="33483">MKPSRFPPARRRGYAWRCAAFLAVLVSLQACTADEEPASAPQAASEADLLLESATSRLPDVELPSTAPAESAPLVPVYWLGEQDQLLYREFLPGESTGDPIAAAIWAMTSTEPLDDDYYSPWQTATAVNTSISPDNVITVDMTSDAFGSDLEPEVASNAIQQLVYTATAAAANAGLIASGSPSSVRLLVDGKAGYEAFGEIELGTELRRNVEAMAPVWIINPQDSSIRNDPTIIVQGSTTQTGSELGWRIRRVDGGGSPAEEVLSGTVAVDAGAGSTGQYEFSASLDPGTYLVEVYVPSEGEPTESGSADNKLFSIR</sequence>